<keyword evidence="2" id="KW-1185">Reference proteome</keyword>
<comment type="caution">
    <text evidence="1">The sequence shown here is derived from an EMBL/GenBank/DDBJ whole genome shotgun (WGS) entry which is preliminary data.</text>
</comment>
<reference evidence="1 2" key="1">
    <citation type="journal article" date="2015" name="Stand. Genomic Sci.">
        <title>Genomic Encyclopedia of Bacterial and Archaeal Type Strains, Phase III: the genomes of soil and plant-associated and newly described type strains.</title>
        <authorList>
            <person name="Whitman W.B."/>
            <person name="Woyke T."/>
            <person name="Klenk H.P."/>
            <person name="Zhou Y."/>
            <person name="Lilburn T.G."/>
            <person name="Beck B.J."/>
            <person name="De Vos P."/>
            <person name="Vandamme P."/>
            <person name="Eisen J.A."/>
            <person name="Garrity G."/>
            <person name="Hugenholtz P."/>
            <person name="Kyrpides N.C."/>
        </authorList>
    </citation>
    <scope>NUCLEOTIDE SEQUENCE [LARGE SCALE GENOMIC DNA]</scope>
    <source>
        <strain evidence="1 2">CGMCC 1.7748</strain>
    </source>
</reference>
<sequence>MGMFDDLLGNAGGLEAIAAKIGVSPEQMQALMSEIGGKIGGGETSVSALAETAAEHGVSADKLQELLGQFGGPEAILGKLGSLFDRDGDGNPLNELGNIAKGLFG</sequence>
<dbReference type="RefSeq" id="WP_021244261.1">
    <property type="nucleotide sequence ID" value="NZ_JACIIY010000003.1"/>
</dbReference>
<dbReference type="Proteomes" id="UP000316624">
    <property type="component" value="Unassembled WGS sequence"/>
</dbReference>
<organism evidence="1 2">
    <name type="scientific">Sphingobium wenxiniae (strain DSM 21828 / CGMCC 1.7748 / JZ-1)</name>
    <dbReference type="NCBI Taxonomy" id="595605"/>
    <lineage>
        <taxon>Bacteria</taxon>
        <taxon>Pseudomonadati</taxon>
        <taxon>Pseudomonadota</taxon>
        <taxon>Alphaproteobacteria</taxon>
        <taxon>Sphingomonadales</taxon>
        <taxon>Sphingomonadaceae</taxon>
        <taxon>Sphingobium</taxon>
    </lineage>
</organism>
<dbReference type="EMBL" id="VLKK01000005">
    <property type="protein sequence ID" value="TWH94402.1"/>
    <property type="molecule type" value="Genomic_DNA"/>
</dbReference>
<dbReference type="AlphaFoldDB" id="A0A562KG95"/>
<proteinExistence type="predicted"/>
<protein>
    <submittedName>
        <fullName evidence="1">Uncharacterized protein</fullName>
    </submittedName>
</protein>
<name>A0A562KG95_SPHWJ</name>
<gene>
    <name evidence="1" type="ORF">IQ35_01644</name>
</gene>
<evidence type="ECO:0000313" key="1">
    <source>
        <dbReference type="EMBL" id="TWH94402.1"/>
    </source>
</evidence>
<evidence type="ECO:0000313" key="2">
    <source>
        <dbReference type="Proteomes" id="UP000316624"/>
    </source>
</evidence>
<accession>A0A562KG95</accession>